<feature type="compositionally biased region" description="Polar residues" evidence="1">
    <location>
        <begin position="124"/>
        <end position="147"/>
    </location>
</feature>
<protein>
    <submittedName>
        <fullName evidence="2">Uncharacterized protein</fullName>
    </submittedName>
</protein>
<dbReference type="PANTHER" id="PTHR47165">
    <property type="entry name" value="OS03G0429900 PROTEIN"/>
    <property type="match status" value="1"/>
</dbReference>
<gene>
    <name evidence="2" type="ORF">SETIT_4G073600v2</name>
</gene>
<dbReference type="PANTHER" id="PTHR47165:SF3">
    <property type="entry name" value="RETROTRANSPOSON-LIKE PROTEIN"/>
    <property type="match status" value="1"/>
</dbReference>
<dbReference type="EMBL" id="CM003531">
    <property type="protein sequence ID" value="RCV20646.1"/>
    <property type="molecule type" value="Genomic_DNA"/>
</dbReference>
<evidence type="ECO:0000313" key="2">
    <source>
        <dbReference type="EMBL" id="RCV20646.1"/>
    </source>
</evidence>
<dbReference type="OrthoDB" id="694146at2759"/>
<organism evidence="2">
    <name type="scientific">Setaria italica</name>
    <name type="common">Foxtail millet</name>
    <name type="synonym">Panicum italicum</name>
    <dbReference type="NCBI Taxonomy" id="4555"/>
    <lineage>
        <taxon>Eukaryota</taxon>
        <taxon>Viridiplantae</taxon>
        <taxon>Streptophyta</taxon>
        <taxon>Embryophyta</taxon>
        <taxon>Tracheophyta</taxon>
        <taxon>Spermatophyta</taxon>
        <taxon>Magnoliopsida</taxon>
        <taxon>Liliopsida</taxon>
        <taxon>Poales</taxon>
        <taxon>Poaceae</taxon>
        <taxon>PACMAD clade</taxon>
        <taxon>Panicoideae</taxon>
        <taxon>Panicodae</taxon>
        <taxon>Paniceae</taxon>
        <taxon>Cenchrinae</taxon>
        <taxon>Setaria</taxon>
    </lineage>
</organism>
<sequence>MGFGQESGLELQDAFAKMVIAGSFSFASEVERICFGQIAQRIIGKSVDLVIRTIRRDEDFPPDIAGIASQKYTFAITMTNQSYYTRNKSYMVNSIIASYGRQRAIPQVGASSSNRQSAYRRGSAASTSTENALSYTQTDATLSLQTPPSSPAIFRTTDKDAPSPHLTDTPENNSARKRLYLTILLKMDRKLDKQEITGGSAKHLIQLLKDLHLRMERKLNRKVQNARLLAFTGTKKKSFATISTAFGMTFAHQLPRLCHVASC</sequence>
<name>A0A368QRQ7_SETIT</name>
<accession>A0A368QRQ7</accession>
<reference evidence="2" key="2">
    <citation type="submission" date="2015-07" db="EMBL/GenBank/DDBJ databases">
        <authorList>
            <person name="Noorani M."/>
        </authorList>
    </citation>
    <scope>NUCLEOTIDE SEQUENCE</scope>
    <source>
        <strain evidence="2">Yugu1</strain>
    </source>
</reference>
<proteinExistence type="predicted"/>
<dbReference type="AlphaFoldDB" id="A0A368QRQ7"/>
<evidence type="ECO:0000256" key="1">
    <source>
        <dbReference type="SAM" id="MobiDB-lite"/>
    </source>
</evidence>
<feature type="region of interest" description="Disordered" evidence="1">
    <location>
        <begin position="107"/>
        <end position="172"/>
    </location>
</feature>
<reference evidence="2" key="1">
    <citation type="journal article" date="2012" name="Nat. Biotechnol.">
        <title>Reference genome sequence of the model plant Setaria.</title>
        <authorList>
            <person name="Bennetzen J.L."/>
            <person name="Schmutz J."/>
            <person name="Wang H."/>
            <person name="Percifield R."/>
            <person name="Hawkins J."/>
            <person name="Pontaroli A.C."/>
            <person name="Estep M."/>
            <person name="Feng L."/>
            <person name="Vaughn J.N."/>
            <person name="Grimwood J."/>
            <person name="Jenkins J."/>
            <person name="Barry K."/>
            <person name="Lindquist E."/>
            <person name="Hellsten U."/>
            <person name="Deshpande S."/>
            <person name="Wang X."/>
            <person name="Wu X."/>
            <person name="Mitros T."/>
            <person name="Triplett J."/>
            <person name="Yang X."/>
            <person name="Ye C.Y."/>
            <person name="Mauro-Herrera M."/>
            <person name="Wang L."/>
            <person name="Li P."/>
            <person name="Sharma M."/>
            <person name="Sharma R."/>
            <person name="Ronald P.C."/>
            <person name="Panaud O."/>
            <person name="Kellogg E.A."/>
            <person name="Brutnell T.P."/>
            <person name="Doust A.N."/>
            <person name="Tuskan G.A."/>
            <person name="Rokhsar D."/>
            <person name="Devos K.M."/>
        </authorList>
    </citation>
    <scope>NUCLEOTIDE SEQUENCE [LARGE SCALE GENOMIC DNA]</scope>
    <source>
        <strain evidence="2">Yugu1</strain>
    </source>
</reference>